<evidence type="ECO:0008006" key="5">
    <source>
        <dbReference type="Google" id="ProtNLM"/>
    </source>
</evidence>
<dbReference type="Pfam" id="PF13439">
    <property type="entry name" value="Glyco_transf_4"/>
    <property type="match status" value="1"/>
</dbReference>
<dbReference type="GO" id="GO:0016757">
    <property type="term" value="F:glycosyltransferase activity"/>
    <property type="evidence" value="ECO:0007669"/>
    <property type="project" value="InterPro"/>
</dbReference>
<evidence type="ECO:0000313" key="3">
    <source>
        <dbReference type="EMBL" id="PJF42868.1"/>
    </source>
</evidence>
<dbReference type="Pfam" id="PF00534">
    <property type="entry name" value="Glycos_transf_1"/>
    <property type="match status" value="1"/>
</dbReference>
<dbReference type="Gene3D" id="3.40.50.2000">
    <property type="entry name" value="Glycogen Phosphorylase B"/>
    <property type="match status" value="2"/>
</dbReference>
<dbReference type="Proteomes" id="UP000228947">
    <property type="component" value="Unassembled WGS sequence"/>
</dbReference>
<name>A0A2M8PZ99_9CHLR</name>
<gene>
    <name evidence="3" type="ORF">CUN50_02415</name>
</gene>
<feature type="domain" description="Glycosyltransferase subfamily 4-like N-terminal" evidence="2">
    <location>
        <begin position="16"/>
        <end position="176"/>
    </location>
</feature>
<reference evidence="3 4" key="1">
    <citation type="submission" date="2017-11" db="EMBL/GenBank/DDBJ databases">
        <title>Evolution of Phototrophy in the Chloroflexi Phylum Driven by Horizontal Gene Transfer.</title>
        <authorList>
            <person name="Ward L.M."/>
            <person name="Hemp J."/>
            <person name="Shih P.M."/>
            <person name="Mcglynn S.E."/>
            <person name="Fischer W."/>
        </authorList>
    </citation>
    <scope>NUCLEOTIDE SEQUENCE [LARGE SCALE GENOMIC DNA]</scope>
    <source>
        <strain evidence="3">CP1_1M</strain>
    </source>
</reference>
<dbReference type="EMBL" id="PGTL01000007">
    <property type="protein sequence ID" value="PJF42868.1"/>
    <property type="molecule type" value="Genomic_DNA"/>
</dbReference>
<evidence type="ECO:0000259" key="2">
    <source>
        <dbReference type="Pfam" id="PF13439"/>
    </source>
</evidence>
<accession>A0A2M8PZ99</accession>
<dbReference type="AlphaFoldDB" id="A0A2M8PZ99"/>
<dbReference type="InterPro" id="IPR028098">
    <property type="entry name" value="Glyco_trans_4-like_N"/>
</dbReference>
<dbReference type="PANTHER" id="PTHR12526">
    <property type="entry name" value="GLYCOSYLTRANSFERASE"/>
    <property type="match status" value="1"/>
</dbReference>
<dbReference type="CDD" id="cd03801">
    <property type="entry name" value="GT4_PimA-like"/>
    <property type="match status" value="1"/>
</dbReference>
<dbReference type="SUPFAM" id="SSF53756">
    <property type="entry name" value="UDP-Glycosyltransferase/glycogen phosphorylase"/>
    <property type="match status" value="1"/>
</dbReference>
<comment type="caution">
    <text evidence="3">The sequence shown here is derived from an EMBL/GenBank/DDBJ whole genome shotgun (WGS) entry which is preliminary data.</text>
</comment>
<sequence length="386" mass="42398">MAGMVNLLFITIYTGIGGGESLTLNLMKALDRARFRLHLLTPRAGRFPSAAAALGVCTHSVPFRGTSTFFLPALWARFPIVGKLRAVLRQNQIHAVISDYHSLPFIVPSAHSLKVPVIWNIMGWWFPIHPWQRHFFSRKIDRMVAISSAVKEKLLGTPPKIAPERIGVEIPGIDTAQHHPDAVSGAPVRMHMQIGAETPLVAMIARFQDVKGHDDFLDAAKLIRRAVPQARFAIAGENVFAVSRDEAYKQRILARVRDDAELRQSVTFLGFWPDSREVIAAADVMVCSSWFESLSMVALESMAMARPIVSTRVGGPSETIRDGETGYLVPPRDSAALAERVIALLQNPAQREAMGKRGAAHVHQHFSAARYAAAISALVEATLKAV</sequence>
<dbReference type="PANTHER" id="PTHR12526:SF638">
    <property type="entry name" value="SPORE COAT PROTEIN SA"/>
    <property type="match status" value="1"/>
</dbReference>
<dbReference type="InterPro" id="IPR001296">
    <property type="entry name" value="Glyco_trans_1"/>
</dbReference>
<organism evidence="3 4">
    <name type="scientific">Candidatus Thermofonsia Clade 1 bacterium</name>
    <dbReference type="NCBI Taxonomy" id="2364210"/>
    <lineage>
        <taxon>Bacteria</taxon>
        <taxon>Bacillati</taxon>
        <taxon>Chloroflexota</taxon>
        <taxon>Candidatus Thermofontia</taxon>
        <taxon>Candidatus Thermofonsia Clade 1</taxon>
    </lineage>
</organism>
<proteinExistence type="predicted"/>
<protein>
    <recommendedName>
        <fullName evidence="5">Glycosyltransferase family 1 protein</fullName>
    </recommendedName>
</protein>
<feature type="domain" description="Glycosyl transferase family 1" evidence="1">
    <location>
        <begin position="197"/>
        <end position="359"/>
    </location>
</feature>
<evidence type="ECO:0000259" key="1">
    <source>
        <dbReference type="Pfam" id="PF00534"/>
    </source>
</evidence>
<evidence type="ECO:0000313" key="4">
    <source>
        <dbReference type="Proteomes" id="UP000228947"/>
    </source>
</evidence>